<evidence type="ECO:0000313" key="2">
    <source>
        <dbReference type="Proteomes" id="UP000830395"/>
    </source>
</evidence>
<comment type="caution">
    <text evidence="1">The sequence shown here is derived from an EMBL/GenBank/DDBJ whole genome shotgun (WGS) entry which is preliminary data.</text>
</comment>
<dbReference type="EMBL" id="CM040982">
    <property type="protein sequence ID" value="MCJ8735180.1"/>
    <property type="molecule type" value="Genomic_DNA"/>
</dbReference>
<protein>
    <submittedName>
        <fullName evidence="1">Uncharacterized protein</fullName>
    </submittedName>
</protein>
<gene>
    <name evidence="1" type="ORF">PDJAM_G00243950</name>
</gene>
<proteinExistence type="predicted"/>
<reference evidence="1" key="1">
    <citation type="submission" date="2020-02" db="EMBL/GenBank/DDBJ databases">
        <title>Genome sequencing of the panga catfish, Pangasius djambal.</title>
        <authorList>
            <person name="Wen M."/>
            <person name="Zahm M."/>
            <person name="Roques C."/>
            <person name="Cabau C."/>
            <person name="Klopp C."/>
            <person name="Donnadieu C."/>
            <person name="Jouanno E."/>
            <person name="Avarre J.-C."/>
            <person name="Campet M."/>
            <person name="Ha T."/>
            <person name="Dugue R."/>
            <person name="Lampietro C."/>
            <person name="Louis A."/>
            <person name="Herpin A."/>
            <person name="Echchiki A."/>
            <person name="Berthelot C."/>
            <person name="Parey E."/>
            <person name="Roest-Crollius H."/>
            <person name="Braasch I."/>
            <person name="Postlethwait J.H."/>
            <person name="Bobe J."/>
            <person name="Montfort J."/>
            <person name="Bouchez O."/>
            <person name="Begum T."/>
            <person name="Schartl M."/>
            <person name="Gustiano R."/>
            <person name="Guiguen Y."/>
        </authorList>
    </citation>
    <scope>NUCLEOTIDE SEQUENCE</scope>
    <source>
        <strain evidence="1">Pdj_M5554</strain>
    </source>
</reference>
<accession>A0ACC5YHS7</accession>
<name>A0ACC5YHS7_9TELE</name>
<organism evidence="1 2">
    <name type="scientific">Pangasius djambal</name>
    <dbReference type="NCBI Taxonomy" id="1691987"/>
    <lineage>
        <taxon>Eukaryota</taxon>
        <taxon>Metazoa</taxon>
        <taxon>Chordata</taxon>
        <taxon>Craniata</taxon>
        <taxon>Vertebrata</taxon>
        <taxon>Euteleostomi</taxon>
        <taxon>Actinopterygii</taxon>
        <taxon>Neopterygii</taxon>
        <taxon>Teleostei</taxon>
        <taxon>Ostariophysi</taxon>
        <taxon>Siluriformes</taxon>
        <taxon>Pangasiidae</taxon>
        <taxon>Pangasius</taxon>
    </lineage>
</organism>
<dbReference type="Proteomes" id="UP000830395">
    <property type="component" value="Chromosome 8"/>
</dbReference>
<keyword evidence="2" id="KW-1185">Reference proteome</keyword>
<evidence type="ECO:0000313" key="1">
    <source>
        <dbReference type="EMBL" id="MCJ8735180.1"/>
    </source>
</evidence>
<sequence length="76" mass="8252">MAPLFGKDAILLKNMPKQTERAGQAGRSPLPAAGCGEWRSSVKLVSSTERKGELFIFAVSSQCDINNGFPRLKTDQ</sequence>